<protein>
    <submittedName>
        <fullName evidence="1">Uncharacterized protein</fullName>
    </submittedName>
</protein>
<sequence>MVVKVDTKPIQQEILMEVNRLPFHFQKRVLEFARALRFTLNEGTPGRDLLRFAGVISPEEGELMKRAIEDACERVDANEW</sequence>
<gene>
    <name evidence="1" type="ORF">D7024_01365</name>
</gene>
<proteinExistence type="predicted"/>
<evidence type="ECO:0000313" key="2">
    <source>
        <dbReference type="Proteomes" id="UP000271256"/>
    </source>
</evidence>
<name>A0A494WXZ7_9FIRM</name>
<dbReference type="Proteomes" id="UP000271256">
    <property type="component" value="Unassembled WGS sequence"/>
</dbReference>
<reference evidence="1 2" key="1">
    <citation type="submission" date="2018-10" db="EMBL/GenBank/DDBJ databases">
        <authorList>
            <person name="Grouzdev D.S."/>
            <person name="Krutkina M.S."/>
            <person name="Tourova T.P."/>
            <person name="Nazina T.N."/>
        </authorList>
    </citation>
    <scope>NUCLEOTIDE SEQUENCE [LARGE SCALE GENOMIC DNA]</scope>
    <source>
        <strain evidence="1 2">435</strain>
    </source>
</reference>
<dbReference type="EMBL" id="RBWE01000001">
    <property type="protein sequence ID" value="RKO65747.1"/>
    <property type="molecule type" value="Genomic_DNA"/>
</dbReference>
<accession>A0A494WXZ7</accession>
<dbReference type="AlphaFoldDB" id="A0A494WXZ7"/>
<evidence type="ECO:0000313" key="1">
    <source>
        <dbReference type="EMBL" id="RKO65747.1"/>
    </source>
</evidence>
<keyword evidence="2" id="KW-1185">Reference proteome</keyword>
<organism evidence="1 2">
    <name type="scientific">Desulfofundulus salinus</name>
    <dbReference type="NCBI Taxonomy" id="2419843"/>
    <lineage>
        <taxon>Bacteria</taxon>
        <taxon>Bacillati</taxon>
        <taxon>Bacillota</taxon>
        <taxon>Clostridia</taxon>
        <taxon>Eubacteriales</taxon>
        <taxon>Peptococcaceae</taxon>
        <taxon>Desulfofundulus</taxon>
    </lineage>
</organism>
<dbReference type="OrthoDB" id="464420at2"/>
<comment type="caution">
    <text evidence="1">The sequence shown here is derived from an EMBL/GenBank/DDBJ whole genome shotgun (WGS) entry which is preliminary data.</text>
</comment>